<evidence type="ECO:0000313" key="4">
    <source>
        <dbReference type="Proteomes" id="UP000286260"/>
    </source>
</evidence>
<sequence>MTPVEAMAADALLDRRLKINLPAPWLLRIFGRKTVPIRVKLPTAGSLIRMSSLFTRMDIDLQHLHDGNFGSVLEQIAKHGVTTSRIIAYGLLRGTWSARLLNRPLAWYIRQHMPMQGLAELAKIIVLMSTSEAFVSIIASVASLNLMKPTEASQPTETGS</sequence>
<dbReference type="Proteomes" id="UP000434916">
    <property type="component" value="Unassembled WGS sequence"/>
</dbReference>
<proteinExistence type="predicted"/>
<evidence type="ECO:0000313" key="6">
    <source>
        <dbReference type="Proteomes" id="UP000448908"/>
    </source>
</evidence>
<accession>A0A3R6JK48</accession>
<evidence type="ECO:0000313" key="3">
    <source>
        <dbReference type="EMBL" id="RHC83270.1"/>
    </source>
</evidence>
<dbReference type="EMBL" id="QSII01000018">
    <property type="protein sequence ID" value="RHC83270.1"/>
    <property type="molecule type" value="Genomic_DNA"/>
</dbReference>
<reference evidence="3 4" key="1">
    <citation type="submission" date="2018-08" db="EMBL/GenBank/DDBJ databases">
        <title>A genome reference for cultivated species of the human gut microbiota.</title>
        <authorList>
            <person name="Zou Y."/>
            <person name="Xue W."/>
            <person name="Luo G."/>
        </authorList>
    </citation>
    <scope>NUCLEOTIDE SEQUENCE [LARGE SCALE GENOMIC DNA]</scope>
    <source>
        <strain evidence="3 4">AM34-17</strain>
    </source>
</reference>
<dbReference type="Proteomes" id="UP000448908">
    <property type="component" value="Unassembled WGS sequence"/>
</dbReference>
<dbReference type="EMBL" id="WNDA01000024">
    <property type="protein sequence ID" value="MTU70284.1"/>
    <property type="molecule type" value="Genomic_DNA"/>
</dbReference>
<dbReference type="RefSeq" id="WP_122204641.1">
    <property type="nucleotide sequence ID" value="NZ_CP072229.1"/>
</dbReference>
<protein>
    <submittedName>
        <fullName evidence="3">Uncharacterized protein</fullName>
    </submittedName>
</protein>
<organism evidence="3 4">
    <name type="scientific">Parabacteroides merdae</name>
    <dbReference type="NCBI Taxonomy" id="46503"/>
    <lineage>
        <taxon>Bacteria</taxon>
        <taxon>Pseudomonadati</taxon>
        <taxon>Bacteroidota</taxon>
        <taxon>Bacteroidia</taxon>
        <taxon>Bacteroidales</taxon>
        <taxon>Tannerellaceae</taxon>
        <taxon>Parabacteroides</taxon>
    </lineage>
</organism>
<dbReference type="EMBL" id="WNCN01000008">
    <property type="protein sequence ID" value="MTU39459.1"/>
    <property type="molecule type" value="Genomic_DNA"/>
</dbReference>
<evidence type="ECO:0000313" key="2">
    <source>
        <dbReference type="EMBL" id="MTU70284.1"/>
    </source>
</evidence>
<evidence type="ECO:0000313" key="5">
    <source>
        <dbReference type="Proteomes" id="UP000434916"/>
    </source>
</evidence>
<gene>
    <name evidence="3" type="ORF">DW828_13045</name>
    <name evidence="1" type="ORF">GMD82_08170</name>
    <name evidence="2" type="ORF">GMD92_14735</name>
</gene>
<dbReference type="AlphaFoldDB" id="A0A3R6JK48"/>
<reference evidence="5 6" key="2">
    <citation type="journal article" date="2019" name="Nat. Med.">
        <title>A library of human gut bacterial isolates paired with longitudinal multiomics data enables mechanistic microbiome research.</title>
        <authorList>
            <person name="Poyet M."/>
            <person name="Groussin M."/>
            <person name="Gibbons S.M."/>
            <person name="Avila-Pacheco J."/>
            <person name="Jiang X."/>
            <person name="Kearney S.M."/>
            <person name="Perrotta A.R."/>
            <person name="Berdy B."/>
            <person name="Zhao S."/>
            <person name="Lieberman T.D."/>
            <person name="Swanson P.K."/>
            <person name="Smith M."/>
            <person name="Roesemann S."/>
            <person name="Alexander J.E."/>
            <person name="Rich S.A."/>
            <person name="Livny J."/>
            <person name="Vlamakis H."/>
            <person name="Clish C."/>
            <person name="Bullock K."/>
            <person name="Deik A."/>
            <person name="Scott J."/>
            <person name="Pierce K.A."/>
            <person name="Xavier R.J."/>
            <person name="Alm E.J."/>
        </authorList>
    </citation>
    <scope>NUCLEOTIDE SEQUENCE [LARGE SCALE GENOMIC DNA]</scope>
    <source>
        <strain evidence="2 6">BIOML-A16</strain>
        <strain evidence="1 5">BIOML-A29</strain>
    </source>
</reference>
<name>A0A3R6JK48_9BACT</name>
<keyword evidence="5" id="KW-1185">Reference proteome</keyword>
<evidence type="ECO:0000313" key="1">
    <source>
        <dbReference type="EMBL" id="MTU39459.1"/>
    </source>
</evidence>
<dbReference type="Proteomes" id="UP000286260">
    <property type="component" value="Unassembled WGS sequence"/>
</dbReference>
<comment type="caution">
    <text evidence="3">The sequence shown here is derived from an EMBL/GenBank/DDBJ whole genome shotgun (WGS) entry which is preliminary data.</text>
</comment>